<protein>
    <submittedName>
        <fullName evidence="2">Alpha/beta hydrolase fold protein</fullName>
    </submittedName>
</protein>
<dbReference type="PANTHER" id="PTHR43689:SF8">
    <property type="entry name" value="ALPHA_BETA-HYDROLASES SUPERFAMILY PROTEIN"/>
    <property type="match status" value="1"/>
</dbReference>
<proteinExistence type="predicted"/>
<feature type="domain" description="AB hydrolase-1" evidence="1">
    <location>
        <begin position="26"/>
        <end position="270"/>
    </location>
</feature>
<evidence type="ECO:0000313" key="3">
    <source>
        <dbReference type="Proteomes" id="UP000466517"/>
    </source>
</evidence>
<dbReference type="AlphaFoldDB" id="A0A7I7XBU6"/>
<keyword evidence="3" id="KW-1185">Reference proteome</keyword>
<evidence type="ECO:0000259" key="1">
    <source>
        <dbReference type="Pfam" id="PF12697"/>
    </source>
</evidence>
<dbReference type="SUPFAM" id="SSF53474">
    <property type="entry name" value="alpha/beta-Hydrolases"/>
    <property type="match status" value="1"/>
</dbReference>
<dbReference type="InterPro" id="IPR000073">
    <property type="entry name" value="AB_hydrolase_1"/>
</dbReference>
<name>A0A7I7XBU6_9MYCO</name>
<dbReference type="InterPro" id="IPR029058">
    <property type="entry name" value="AB_hydrolase_fold"/>
</dbReference>
<dbReference type="GO" id="GO:0016787">
    <property type="term" value="F:hydrolase activity"/>
    <property type="evidence" value="ECO:0007669"/>
    <property type="project" value="UniProtKB-KW"/>
</dbReference>
<dbReference type="KEGG" id="mmag:MMAD_01330"/>
<dbReference type="Gene3D" id="3.40.50.1820">
    <property type="entry name" value="alpha/beta hydrolase"/>
    <property type="match status" value="1"/>
</dbReference>
<dbReference type="PANTHER" id="PTHR43689">
    <property type="entry name" value="HYDROLASE"/>
    <property type="match status" value="1"/>
</dbReference>
<sequence>MIVQRRAIYAGVETRELSVSGAGPTIVLLHGFADSADCWRPVLTLLERAGRTAVAVDLVGFGAADSTRWGPLLPQWDEFVEAVVAQHGATSAVVLVGNSLGGLLTVRAAATVKGLPIRGVVAIDAAGTGWTPLVRAVIVQNLLLLTPLVALPVPPMVRRAGVTLVARIVLYGRWRSADPETIDSFAKGIRTRRDAQRLIAVARRTVGEVNAHGPFDGIDCATVVLHGRRDLLVSVDAARRLHRMIPGSRLVVLERSGHCPQLDAPERVAALAIELAATATPRRAGTA</sequence>
<accession>A0A7I7XBU6</accession>
<dbReference type="EMBL" id="AP022610">
    <property type="protein sequence ID" value="BBZ25838.1"/>
    <property type="molecule type" value="Genomic_DNA"/>
</dbReference>
<dbReference type="Pfam" id="PF12697">
    <property type="entry name" value="Abhydrolase_6"/>
    <property type="match status" value="1"/>
</dbReference>
<reference evidence="2 3" key="1">
    <citation type="journal article" date="2019" name="Emerg. Microbes Infect.">
        <title>Comprehensive subspecies identification of 175 nontuberculous mycobacteria species based on 7547 genomic profiles.</title>
        <authorList>
            <person name="Matsumoto Y."/>
            <person name="Kinjo T."/>
            <person name="Motooka D."/>
            <person name="Nabeya D."/>
            <person name="Jung N."/>
            <person name="Uechi K."/>
            <person name="Horii T."/>
            <person name="Iida T."/>
            <person name="Fujita J."/>
            <person name="Nakamura S."/>
        </authorList>
    </citation>
    <scope>NUCLEOTIDE SEQUENCE [LARGE SCALE GENOMIC DNA]</scope>
    <source>
        <strain evidence="2 3">JCM 13574</strain>
    </source>
</reference>
<evidence type="ECO:0000313" key="2">
    <source>
        <dbReference type="EMBL" id="BBZ25838.1"/>
    </source>
</evidence>
<dbReference type="PRINTS" id="PR00111">
    <property type="entry name" value="ABHYDROLASE"/>
</dbReference>
<dbReference type="Proteomes" id="UP000466517">
    <property type="component" value="Chromosome"/>
</dbReference>
<gene>
    <name evidence="2" type="ORF">MMAD_01330</name>
</gene>
<organism evidence="2 3">
    <name type="scientific">Mycolicibacterium madagascariense</name>
    <dbReference type="NCBI Taxonomy" id="212765"/>
    <lineage>
        <taxon>Bacteria</taxon>
        <taxon>Bacillati</taxon>
        <taxon>Actinomycetota</taxon>
        <taxon>Actinomycetes</taxon>
        <taxon>Mycobacteriales</taxon>
        <taxon>Mycobacteriaceae</taxon>
        <taxon>Mycolicibacterium</taxon>
    </lineage>
</organism>
<keyword evidence="2" id="KW-0378">Hydrolase</keyword>
<dbReference type="RefSeq" id="WP_163731015.1">
    <property type="nucleotide sequence ID" value="NZ_AP022610.1"/>
</dbReference>